<proteinExistence type="predicted"/>
<keyword evidence="1" id="KW-0732">Signal</keyword>
<evidence type="ECO:0000313" key="3">
    <source>
        <dbReference type="Proteomes" id="UP000295060"/>
    </source>
</evidence>
<keyword evidence="3" id="KW-1185">Reference proteome</keyword>
<name>A0ABY2FF68_9ACTN</name>
<sequence length="96" mass="10034">MNWRRSDAVRRTLAGTAVALAAVTASAGTASAVPSAVPSGSSVAIQQSGDEGWVGPFFTRWSCEVVLASTIPPDGNVCHFNPSPPLTTLGWYYQIP</sequence>
<evidence type="ECO:0008006" key="4">
    <source>
        <dbReference type="Google" id="ProtNLM"/>
    </source>
</evidence>
<evidence type="ECO:0000256" key="1">
    <source>
        <dbReference type="SAM" id="SignalP"/>
    </source>
</evidence>
<accession>A0ABY2FF68</accession>
<comment type="caution">
    <text evidence="2">The sequence shown here is derived from an EMBL/GenBank/DDBJ whole genome shotgun (WGS) entry which is preliminary data.</text>
</comment>
<feature type="signal peptide" evidence="1">
    <location>
        <begin position="1"/>
        <end position="27"/>
    </location>
</feature>
<dbReference type="RefSeq" id="WP_134130183.1">
    <property type="nucleotide sequence ID" value="NZ_SODU01000002.1"/>
</dbReference>
<reference evidence="2 3" key="1">
    <citation type="submission" date="2019-03" db="EMBL/GenBank/DDBJ databases">
        <title>Genomic Encyclopedia of Type Strains, Phase III (KMG-III): the genomes of soil and plant-associated and newly described type strains.</title>
        <authorList>
            <person name="Whitman W."/>
        </authorList>
    </citation>
    <scope>NUCLEOTIDE SEQUENCE [LARGE SCALE GENOMIC DNA]</scope>
    <source>
        <strain evidence="2 3">VKMAc-2574</strain>
    </source>
</reference>
<gene>
    <name evidence="2" type="ORF">EV137_3812</name>
</gene>
<dbReference type="Proteomes" id="UP000295060">
    <property type="component" value="Unassembled WGS sequence"/>
</dbReference>
<feature type="chain" id="PRO_5045699626" description="Secreted protein" evidence="1">
    <location>
        <begin position="28"/>
        <end position="96"/>
    </location>
</feature>
<protein>
    <recommendedName>
        <fullName evidence="4">Secreted protein</fullName>
    </recommendedName>
</protein>
<evidence type="ECO:0000313" key="2">
    <source>
        <dbReference type="EMBL" id="TDW90007.1"/>
    </source>
</evidence>
<dbReference type="EMBL" id="SODU01000002">
    <property type="protein sequence ID" value="TDW90007.1"/>
    <property type="molecule type" value="Genomic_DNA"/>
</dbReference>
<organism evidence="2 3">
    <name type="scientific">Kribbella pratensis</name>
    <dbReference type="NCBI Taxonomy" id="2512112"/>
    <lineage>
        <taxon>Bacteria</taxon>
        <taxon>Bacillati</taxon>
        <taxon>Actinomycetota</taxon>
        <taxon>Actinomycetes</taxon>
        <taxon>Propionibacteriales</taxon>
        <taxon>Kribbellaceae</taxon>
        <taxon>Kribbella</taxon>
    </lineage>
</organism>